<feature type="region of interest" description="Disordered" evidence="5">
    <location>
        <begin position="174"/>
        <end position="193"/>
    </location>
</feature>
<evidence type="ECO:0000256" key="1">
    <source>
        <dbReference type="ARBA" id="ARBA00006814"/>
    </source>
</evidence>
<dbReference type="RefSeq" id="WP_020930702.1">
    <property type="nucleotide sequence ID" value="NZ_BHXC01000007.1"/>
</dbReference>
<dbReference type="GO" id="GO:0004190">
    <property type="term" value="F:aspartic-type endopeptidase activity"/>
    <property type="evidence" value="ECO:0007669"/>
    <property type="project" value="UniProtKB-KW"/>
</dbReference>
<evidence type="ECO:0000313" key="7">
    <source>
        <dbReference type="Proteomes" id="UP000288351"/>
    </source>
</evidence>
<dbReference type="InterPro" id="IPR023430">
    <property type="entry name" value="Pept_HybD-like_dom_sf"/>
</dbReference>
<dbReference type="SUPFAM" id="SSF53163">
    <property type="entry name" value="HybD-like"/>
    <property type="match status" value="1"/>
</dbReference>
<keyword evidence="3" id="KW-0064">Aspartyl protease</keyword>
<accession>A0A401RD02</accession>
<dbReference type="GO" id="GO:0016485">
    <property type="term" value="P:protein processing"/>
    <property type="evidence" value="ECO:0007669"/>
    <property type="project" value="TreeGrafter"/>
</dbReference>
<gene>
    <name evidence="6" type="ORF">SALB_08297</name>
</gene>
<keyword evidence="4" id="KW-0378">Hydrolase</keyword>
<dbReference type="CDD" id="cd06068">
    <property type="entry name" value="H2MP_like-1"/>
    <property type="match status" value="1"/>
</dbReference>
<dbReference type="PANTHER" id="PTHR30302:SF1">
    <property type="entry name" value="HYDROGENASE 2 MATURATION PROTEASE"/>
    <property type="match status" value="1"/>
</dbReference>
<evidence type="ECO:0000256" key="2">
    <source>
        <dbReference type="ARBA" id="ARBA00022670"/>
    </source>
</evidence>
<comment type="similarity">
    <text evidence="1">Belongs to the peptidase A31 family.</text>
</comment>
<dbReference type="EMBL" id="BHXC01000007">
    <property type="protein sequence ID" value="GCB95492.1"/>
    <property type="molecule type" value="Genomic_DNA"/>
</dbReference>
<evidence type="ECO:0000256" key="5">
    <source>
        <dbReference type="SAM" id="MobiDB-lite"/>
    </source>
</evidence>
<comment type="caution">
    <text evidence="6">The sequence shown here is derived from an EMBL/GenBank/DDBJ whole genome shotgun (WGS) entry which is preliminary data.</text>
</comment>
<sequence length="193" mass="19292">MSSAAPATPPSGRTLVAGVGNIFLGDDGFGVEAVRALGAHALPDGVELVDAGVRGVHLAYRMLDGYATVLLVDAAARGGEPGSLYLLDATDPADAAPRPGNTPIDAHHMTPDAVLALLDTLSAGTGARRPERVLVVGCEPADTDEGIGLSAPVAAAVDEAVRLVLRLVGADADASEPAATAAPATTERNTTPC</sequence>
<dbReference type="PRINTS" id="PR00446">
    <property type="entry name" value="HYDRGNUPTAKE"/>
</dbReference>
<reference evidence="6 7" key="1">
    <citation type="journal article" date="2019" name="Microbiol. Resour. Announc.">
        <title>Draft Genome Sequence of the Most Traditional epsilon-Poly-l-Lysine Producer, Streptomyces albulus NBRC14147.</title>
        <authorList>
            <person name="Yamanaka K."/>
            <person name="Hamano Y."/>
        </authorList>
    </citation>
    <scope>NUCLEOTIDE SEQUENCE [LARGE SCALE GENOMIC DNA]</scope>
    <source>
        <strain evidence="6 7">NBRC 14147</strain>
    </source>
</reference>
<dbReference type="AlphaFoldDB" id="A0A401RD02"/>
<dbReference type="Gene3D" id="3.40.50.1450">
    <property type="entry name" value="HybD-like"/>
    <property type="match status" value="1"/>
</dbReference>
<evidence type="ECO:0000256" key="4">
    <source>
        <dbReference type="ARBA" id="ARBA00022801"/>
    </source>
</evidence>
<feature type="compositionally biased region" description="Low complexity" evidence="5">
    <location>
        <begin position="174"/>
        <end position="187"/>
    </location>
</feature>
<name>A0A401RD02_STRNR</name>
<dbReference type="NCBIfam" id="TIGR00072">
    <property type="entry name" value="hydrog_prot"/>
    <property type="match status" value="1"/>
</dbReference>
<dbReference type="PANTHER" id="PTHR30302">
    <property type="entry name" value="HYDROGENASE 1 MATURATION PROTEASE"/>
    <property type="match status" value="1"/>
</dbReference>
<dbReference type="GO" id="GO:0008047">
    <property type="term" value="F:enzyme activator activity"/>
    <property type="evidence" value="ECO:0007669"/>
    <property type="project" value="InterPro"/>
</dbReference>
<organism evidence="6 7">
    <name type="scientific">Streptomyces noursei</name>
    <name type="common">Streptomyces albulus</name>
    <dbReference type="NCBI Taxonomy" id="1971"/>
    <lineage>
        <taxon>Bacteria</taxon>
        <taxon>Bacillati</taxon>
        <taxon>Actinomycetota</taxon>
        <taxon>Actinomycetes</taxon>
        <taxon>Kitasatosporales</taxon>
        <taxon>Streptomycetaceae</taxon>
        <taxon>Streptomyces</taxon>
    </lineage>
</organism>
<protein>
    <submittedName>
        <fullName evidence="6">Peptidase M52</fullName>
    </submittedName>
</protein>
<evidence type="ECO:0000313" key="6">
    <source>
        <dbReference type="EMBL" id="GCB95492.1"/>
    </source>
</evidence>
<dbReference type="InterPro" id="IPR000671">
    <property type="entry name" value="Peptidase_A31"/>
</dbReference>
<keyword evidence="2" id="KW-0645">Protease</keyword>
<proteinExistence type="inferred from homology"/>
<dbReference type="Pfam" id="PF01750">
    <property type="entry name" value="HycI"/>
    <property type="match status" value="1"/>
</dbReference>
<evidence type="ECO:0000256" key="3">
    <source>
        <dbReference type="ARBA" id="ARBA00022750"/>
    </source>
</evidence>
<dbReference type="Proteomes" id="UP000288351">
    <property type="component" value="Unassembled WGS sequence"/>
</dbReference>